<evidence type="ECO:0000256" key="3">
    <source>
        <dbReference type="ARBA" id="ARBA00022679"/>
    </source>
</evidence>
<dbReference type="FunFam" id="3.40.30.10:FF:000096">
    <property type="entry name" value="Glutathione S-transferase kappa"/>
    <property type="match status" value="1"/>
</dbReference>
<protein>
    <recommendedName>
        <fullName evidence="5">Glutathione S-transferase kappa 1</fullName>
        <ecNumber evidence="2">2.5.1.18</ecNumber>
    </recommendedName>
    <alternativeName>
        <fullName evidence="6">GST class-kappa</fullName>
    </alternativeName>
</protein>
<keyword evidence="10" id="KW-1185">Reference proteome</keyword>
<dbReference type="Proteomes" id="UP001432027">
    <property type="component" value="Unassembled WGS sequence"/>
</dbReference>
<dbReference type="PANTHER" id="PTHR42943:SF2">
    <property type="entry name" value="GLUTATHIONE S-TRANSFERASE KAPPA 1"/>
    <property type="match status" value="1"/>
</dbReference>
<proteinExistence type="inferred from homology"/>
<reference evidence="9" key="1">
    <citation type="submission" date="2023-10" db="EMBL/GenBank/DDBJ databases">
        <title>Genome assembly of Pristionchus species.</title>
        <authorList>
            <person name="Yoshida K."/>
            <person name="Sommer R.J."/>
        </authorList>
    </citation>
    <scope>NUCLEOTIDE SEQUENCE</scope>
    <source>
        <strain evidence="9">RS0144</strain>
    </source>
</reference>
<evidence type="ECO:0000256" key="1">
    <source>
        <dbReference type="ARBA" id="ARBA00006494"/>
    </source>
</evidence>
<dbReference type="PIRSF" id="PIRSF006386">
    <property type="entry name" value="HCCAis_GSTk"/>
    <property type="match status" value="1"/>
</dbReference>
<dbReference type="GO" id="GO:0006749">
    <property type="term" value="P:glutathione metabolic process"/>
    <property type="evidence" value="ECO:0007669"/>
    <property type="project" value="TreeGrafter"/>
</dbReference>
<evidence type="ECO:0000256" key="5">
    <source>
        <dbReference type="ARBA" id="ARBA00073833"/>
    </source>
</evidence>
<gene>
    <name evidence="9" type="ORF">PENTCL1PPCAC_18737</name>
</gene>
<dbReference type="SUPFAM" id="SSF52833">
    <property type="entry name" value="Thioredoxin-like"/>
    <property type="match status" value="1"/>
</dbReference>
<accession>A0AAV5TQN3</accession>
<comment type="similarity">
    <text evidence="1">Belongs to the GST superfamily. Kappa family.</text>
</comment>
<dbReference type="GO" id="GO:0005777">
    <property type="term" value="C:peroxisome"/>
    <property type="evidence" value="ECO:0007669"/>
    <property type="project" value="TreeGrafter"/>
</dbReference>
<keyword evidence="3" id="KW-0808">Transferase</keyword>
<evidence type="ECO:0000259" key="8">
    <source>
        <dbReference type="Pfam" id="PF01323"/>
    </source>
</evidence>
<sequence length="218" mass="24702">SSKSLIKFFFDINSPYSYVGFEILSRLHARHSSALAVQWTPVRIPAIFRKVNANSPFVAVPEKTAHLEIDLRRQSAYYGIEMRVPEAAHVSSFLKMGNTVAAQRLIVAAGDEEGGERLISFIRALFARMWRDHRPIHEDAHLEEVLSSLHISPTTASSLIDKSKTAEVKQRFIDNTQEAIDDGAFGLPWMKVYRPNEVSHESFFGSDRFHLIEKHLGL</sequence>
<evidence type="ECO:0000256" key="2">
    <source>
        <dbReference type="ARBA" id="ARBA00012452"/>
    </source>
</evidence>
<evidence type="ECO:0000256" key="6">
    <source>
        <dbReference type="ARBA" id="ARBA00083519"/>
    </source>
</evidence>
<dbReference type="InterPro" id="IPR036249">
    <property type="entry name" value="Thioredoxin-like_sf"/>
</dbReference>
<dbReference type="AlphaFoldDB" id="A0AAV5TQN3"/>
<dbReference type="Pfam" id="PF01323">
    <property type="entry name" value="DSBA"/>
    <property type="match status" value="1"/>
</dbReference>
<dbReference type="InterPro" id="IPR051924">
    <property type="entry name" value="GST_Kappa/NadH"/>
</dbReference>
<evidence type="ECO:0000256" key="4">
    <source>
        <dbReference type="ARBA" id="ARBA00047960"/>
    </source>
</evidence>
<dbReference type="InterPro" id="IPR001853">
    <property type="entry name" value="DSBA-like_thioredoxin_dom"/>
</dbReference>
<evidence type="ECO:0000313" key="10">
    <source>
        <dbReference type="Proteomes" id="UP001432027"/>
    </source>
</evidence>
<dbReference type="GO" id="GO:0004364">
    <property type="term" value="F:glutathione transferase activity"/>
    <property type="evidence" value="ECO:0007669"/>
    <property type="project" value="UniProtKB-EC"/>
</dbReference>
<feature type="non-terminal residue" evidence="9">
    <location>
        <position position="1"/>
    </location>
</feature>
<dbReference type="Gene3D" id="3.40.30.10">
    <property type="entry name" value="Glutaredoxin"/>
    <property type="match status" value="1"/>
</dbReference>
<dbReference type="InterPro" id="IPR014440">
    <property type="entry name" value="HCCAis_GSTk"/>
</dbReference>
<dbReference type="EMBL" id="BTSX01000004">
    <property type="protein sequence ID" value="GMS96562.1"/>
    <property type="molecule type" value="Genomic_DNA"/>
</dbReference>
<dbReference type="GO" id="GO:0004602">
    <property type="term" value="F:glutathione peroxidase activity"/>
    <property type="evidence" value="ECO:0007669"/>
    <property type="project" value="TreeGrafter"/>
</dbReference>
<dbReference type="GO" id="GO:0005739">
    <property type="term" value="C:mitochondrion"/>
    <property type="evidence" value="ECO:0007669"/>
    <property type="project" value="TreeGrafter"/>
</dbReference>
<feature type="active site" description="Nucleophile" evidence="7">
    <location>
        <position position="14"/>
    </location>
</feature>
<dbReference type="PANTHER" id="PTHR42943">
    <property type="entry name" value="GLUTATHIONE S-TRANSFERASE KAPPA"/>
    <property type="match status" value="1"/>
</dbReference>
<dbReference type="EC" id="2.5.1.18" evidence="2"/>
<evidence type="ECO:0000256" key="7">
    <source>
        <dbReference type="PIRSR" id="PIRSR006386-1"/>
    </source>
</evidence>
<comment type="catalytic activity">
    <reaction evidence="4">
        <text>RX + glutathione = an S-substituted glutathione + a halide anion + H(+)</text>
        <dbReference type="Rhea" id="RHEA:16437"/>
        <dbReference type="ChEBI" id="CHEBI:15378"/>
        <dbReference type="ChEBI" id="CHEBI:16042"/>
        <dbReference type="ChEBI" id="CHEBI:17792"/>
        <dbReference type="ChEBI" id="CHEBI:57925"/>
        <dbReference type="ChEBI" id="CHEBI:90779"/>
        <dbReference type="EC" id="2.5.1.18"/>
    </reaction>
</comment>
<name>A0AAV5TQN3_9BILA</name>
<organism evidence="9 10">
    <name type="scientific">Pristionchus entomophagus</name>
    <dbReference type="NCBI Taxonomy" id="358040"/>
    <lineage>
        <taxon>Eukaryota</taxon>
        <taxon>Metazoa</taxon>
        <taxon>Ecdysozoa</taxon>
        <taxon>Nematoda</taxon>
        <taxon>Chromadorea</taxon>
        <taxon>Rhabditida</taxon>
        <taxon>Rhabditina</taxon>
        <taxon>Diplogasteromorpha</taxon>
        <taxon>Diplogasteroidea</taxon>
        <taxon>Neodiplogasteridae</taxon>
        <taxon>Pristionchus</taxon>
    </lineage>
</organism>
<feature type="domain" description="DSBA-like thioredoxin" evidence="8">
    <location>
        <begin position="6"/>
        <end position="216"/>
    </location>
</feature>
<comment type="caution">
    <text evidence="9">The sequence shown here is derived from an EMBL/GenBank/DDBJ whole genome shotgun (WGS) entry which is preliminary data.</text>
</comment>
<evidence type="ECO:0000313" key="9">
    <source>
        <dbReference type="EMBL" id="GMS96562.1"/>
    </source>
</evidence>